<keyword evidence="3" id="KW-0732">Signal</keyword>
<sequence>MKNLLKMLLSGLFLCSFYSVSAVAKDVNVAFFLEWATPNQEAKVKKAYDDAMGVNVNWTNFATGVEMTEAMLSGDIDISYSQGMTPFVNAVNAKAPIKIVDVAVEYGMGGTGCVVSNASGITSANASELEGQKVAVPLNTMADYAMRMIAAHL</sequence>
<reference evidence="4" key="1">
    <citation type="submission" date="2018-05" db="EMBL/GenBank/DDBJ databases">
        <authorList>
            <person name="Lanie J.A."/>
            <person name="Ng W.-L."/>
            <person name="Kazmierczak K.M."/>
            <person name="Andrzejewski T.M."/>
            <person name="Davidsen T.M."/>
            <person name="Wayne K.J."/>
            <person name="Tettelin H."/>
            <person name="Glass J.I."/>
            <person name="Rusch D."/>
            <person name="Podicherti R."/>
            <person name="Tsui H.-C.T."/>
            <person name="Winkler M.E."/>
        </authorList>
    </citation>
    <scope>NUCLEOTIDE SEQUENCE</scope>
</reference>
<evidence type="ECO:0008006" key="5">
    <source>
        <dbReference type="Google" id="ProtNLM"/>
    </source>
</evidence>
<dbReference type="EMBL" id="UINC01182836">
    <property type="protein sequence ID" value="SVD93269.1"/>
    <property type="molecule type" value="Genomic_DNA"/>
</dbReference>
<evidence type="ECO:0000256" key="2">
    <source>
        <dbReference type="ARBA" id="ARBA00010742"/>
    </source>
</evidence>
<evidence type="ECO:0000313" key="4">
    <source>
        <dbReference type="EMBL" id="SVD93269.1"/>
    </source>
</evidence>
<protein>
    <recommendedName>
        <fullName evidence="5">SsuA/THI5-like domain-containing protein</fullName>
    </recommendedName>
</protein>
<evidence type="ECO:0000256" key="1">
    <source>
        <dbReference type="ARBA" id="ARBA00004418"/>
    </source>
</evidence>
<name>A0A382ZDH7_9ZZZZ</name>
<accession>A0A382ZDH7</accession>
<gene>
    <name evidence="4" type="ORF">METZ01_LOCUS446123</name>
</gene>
<dbReference type="Gene3D" id="3.40.190.10">
    <property type="entry name" value="Periplasmic binding protein-like II"/>
    <property type="match status" value="1"/>
</dbReference>
<comment type="similarity">
    <text evidence="2">Belongs to the bacterial solute-binding protein SsuA/TauA family.</text>
</comment>
<organism evidence="4">
    <name type="scientific">marine metagenome</name>
    <dbReference type="NCBI Taxonomy" id="408172"/>
    <lineage>
        <taxon>unclassified sequences</taxon>
        <taxon>metagenomes</taxon>
        <taxon>ecological metagenomes</taxon>
    </lineage>
</organism>
<dbReference type="GO" id="GO:0042597">
    <property type="term" value="C:periplasmic space"/>
    <property type="evidence" value="ECO:0007669"/>
    <property type="project" value="UniProtKB-SubCell"/>
</dbReference>
<dbReference type="PANTHER" id="PTHR30024">
    <property type="entry name" value="ALIPHATIC SULFONATES-BINDING PROTEIN-RELATED"/>
    <property type="match status" value="1"/>
</dbReference>
<feature type="non-terminal residue" evidence="4">
    <location>
        <position position="153"/>
    </location>
</feature>
<proteinExistence type="inferred from homology"/>
<dbReference type="AlphaFoldDB" id="A0A382ZDH7"/>
<feature type="non-terminal residue" evidence="4">
    <location>
        <position position="1"/>
    </location>
</feature>
<comment type="subcellular location">
    <subcellularLocation>
        <location evidence="1">Periplasm</location>
    </subcellularLocation>
</comment>
<evidence type="ECO:0000256" key="3">
    <source>
        <dbReference type="ARBA" id="ARBA00022729"/>
    </source>
</evidence>
<dbReference type="PANTHER" id="PTHR30024:SF47">
    <property type="entry name" value="TAURINE-BINDING PERIPLASMIC PROTEIN"/>
    <property type="match status" value="1"/>
</dbReference>
<dbReference type="SUPFAM" id="SSF53850">
    <property type="entry name" value="Periplasmic binding protein-like II"/>
    <property type="match status" value="1"/>
</dbReference>